<dbReference type="SUPFAM" id="SSF103473">
    <property type="entry name" value="MFS general substrate transporter"/>
    <property type="match status" value="1"/>
</dbReference>
<dbReference type="InterPro" id="IPR050327">
    <property type="entry name" value="Proton-linked_MCT"/>
</dbReference>
<feature type="transmembrane region" description="Helical" evidence="1">
    <location>
        <begin position="381"/>
        <end position="400"/>
    </location>
</feature>
<dbReference type="PANTHER" id="PTHR11360:SF304">
    <property type="entry name" value="MFS DOMAIN-CONTAINING PROTEIN"/>
    <property type="match status" value="1"/>
</dbReference>
<feature type="transmembrane region" description="Helical" evidence="1">
    <location>
        <begin position="182"/>
        <end position="212"/>
    </location>
</feature>
<gene>
    <name evidence="3" type="primary">oxlT_6</name>
    <name evidence="3" type="ORF">GALL_236690</name>
</gene>
<accession>A0A1J5RXW6</accession>
<feature type="transmembrane region" description="Helical" evidence="1">
    <location>
        <begin position="282"/>
        <end position="306"/>
    </location>
</feature>
<feature type="transmembrane region" description="Helical" evidence="1">
    <location>
        <begin position="358"/>
        <end position="375"/>
    </location>
</feature>
<dbReference type="PANTHER" id="PTHR11360">
    <property type="entry name" value="MONOCARBOXYLATE TRANSPORTER"/>
    <property type="match status" value="1"/>
</dbReference>
<feature type="transmembrane region" description="Helical" evidence="1">
    <location>
        <begin position="148"/>
        <end position="170"/>
    </location>
</feature>
<evidence type="ECO:0000256" key="1">
    <source>
        <dbReference type="SAM" id="Phobius"/>
    </source>
</evidence>
<feature type="domain" description="Major facilitator superfamily (MFS) profile" evidence="2">
    <location>
        <begin position="18"/>
        <end position="470"/>
    </location>
</feature>
<dbReference type="InterPro" id="IPR020846">
    <property type="entry name" value="MFS_dom"/>
</dbReference>
<dbReference type="Pfam" id="PF07690">
    <property type="entry name" value="MFS_1"/>
    <property type="match status" value="2"/>
</dbReference>
<feature type="transmembrane region" description="Helical" evidence="1">
    <location>
        <begin position="256"/>
        <end position="275"/>
    </location>
</feature>
<name>A0A1J5RXW6_9ZZZZ</name>
<proteinExistence type="predicted"/>
<feature type="transmembrane region" description="Helical" evidence="1">
    <location>
        <begin position="91"/>
        <end position="110"/>
    </location>
</feature>
<dbReference type="Gene3D" id="1.20.1250.20">
    <property type="entry name" value="MFS general substrate transporter like domains"/>
    <property type="match status" value="2"/>
</dbReference>
<feature type="transmembrane region" description="Helical" evidence="1">
    <location>
        <begin position="446"/>
        <end position="466"/>
    </location>
</feature>
<keyword evidence="1" id="KW-0472">Membrane</keyword>
<feature type="transmembrane region" description="Helical" evidence="1">
    <location>
        <begin position="19"/>
        <end position="40"/>
    </location>
</feature>
<reference evidence="3" key="1">
    <citation type="submission" date="2016-10" db="EMBL/GenBank/DDBJ databases">
        <title>Sequence of Gallionella enrichment culture.</title>
        <authorList>
            <person name="Poehlein A."/>
            <person name="Muehling M."/>
            <person name="Daniel R."/>
        </authorList>
    </citation>
    <scope>NUCLEOTIDE SEQUENCE</scope>
</reference>
<dbReference type="EMBL" id="MLJW01000188">
    <property type="protein sequence ID" value="OIQ94331.1"/>
    <property type="molecule type" value="Genomic_DNA"/>
</dbReference>
<dbReference type="InterPro" id="IPR036259">
    <property type="entry name" value="MFS_trans_sf"/>
</dbReference>
<comment type="caution">
    <text evidence="3">The sequence shown here is derived from an EMBL/GenBank/DDBJ whole genome shotgun (WGS) entry which is preliminary data.</text>
</comment>
<feature type="transmembrane region" description="Helical" evidence="1">
    <location>
        <begin position="233"/>
        <end position="250"/>
    </location>
</feature>
<keyword evidence="1" id="KW-0812">Transmembrane</keyword>
<sequence>MDEVAAVVETKVSQQKRSLFASAWPQLVIGVVCMVMIANLQYGWTFFVPDIQKQFGWDRGAIQIAFTLFVLFETWLVPIEGWFVDRFGPQIVVFIGGLACAFGWGMNSYATSLGQFYFAQIIAGIGAGAVYGTCIGNALKWFPSRRGIAAGLTAAGFGAGSALTVIPIQAMIKSEGFQNTFLYFGLGQGIVICLFAFAMVAPMAGQLGAAIVKHAAFHSLKEISGREIIGANRSWIIAAAVALVGGLTMWSMGLNFYIPLALALYIFTVGGGIVWSQGQPIFTLMYFMFVIVGAGGLIVTANLAPISLDLKVGTVPVTLAWLTLPALTFAATLDRTLNGLTRPFFGWVSDHIGRENTMFIAFFLEGIGIFMLYKLGSDPVWFVILSGLVFFAWGEIYSLFPATCTDTFGAKNASCNAGILYTAKGTAALLVPYASTIQKSTGSWDMVFILAAAANILAALLAIGVLKPWRRKVIAGFNDAVHKNQM</sequence>
<dbReference type="PROSITE" id="PS50850">
    <property type="entry name" value="MFS"/>
    <property type="match status" value="1"/>
</dbReference>
<dbReference type="CDD" id="cd17353">
    <property type="entry name" value="MFS_OFA_like"/>
    <property type="match status" value="1"/>
</dbReference>
<organism evidence="3">
    <name type="scientific">mine drainage metagenome</name>
    <dbReference type="NCBI Taxonomy" id="410659"/>
    <lineage>
        <taxon>unclassified sequences</taxon>
        <taxon>metagenomes</taxon>
        <taxon>ecological metagenomes</taxon>
    </lineage>
</organism>
<evidence type="ECO:0000313" key="3">
    <source>
        <dbReference type="EMBL" id="OIQ94331.1"/>
    </source>
</evidence>
<feature type="transmembrane region" description="Helical" evidence="1">
    <location>
        <begin position="60"/>
        <end position="79"/>
    </location>
</feature>
<feature type="transmembrane region" description="Helical" evidence="1">
    <location>
        <begin position="412"/>
        <end position="434"/>
    </location>
</feature>
<feature type="transmembrane region" description="Helical" evidence="1">
    <location>
        <begin position="116"/>
        <end position="136"/>
    </location>
</feature>
<dbReference type="GO" id="GO:0022857">
    <property type="term" value="F:transmembrane transporter activity"/>
    <property type="evidence" value="ECO:0007669"/>
    <property type="project" value="InterPro"/>
</dbReference>
<keyword evidence="1" id="KW-1133">Transmembrane helix</keyword>
<dbReference type="AlphaFoldDB" id="A0A1J5RXW6"/>
<feature type="transmembrane region" description="Helical" evidence="1">
    <location>
        <begin position="318"/>
        <end position="337"/>
    </location>
</feature>
<protein>
    <submittedName>
        <fullName evidence="3">Oxalate:formate antiporter</fullName>
    </submittedName>
</protein>
<dbReference type="InterPro" id="IPR011701">
    <property type="entry name" value="MFS"/>
</dbReference>
<evidence type="ECO:0000259" key="2">
    <source>
        <dbReference type="PROSITE" id="PS50850"/>
    </source>
</evidence>